<sequence>MSKLSPTLKALVNAPFARPSYSPAPAHIRSVYEAIKNEATAKDVGTNAWVTISTAVTMTMNSPESLAELHKLASKPNDNAQSIQIAELMREAGLKCISFNGIPRTINCLGEFRARLPSEVYDGMRKTATRQITTENLNEATARGRGVWKSIYTPFQDKLLDKLHQSHPDLPVYILNSHYATILSDPPGQQVPGAKVGRVLTSLVGISCLRAQTGVGPQVISHLFGLRKALEDGTFKAQGEEEVKGVEWLASDEGNIWLLKSVDSIVDAIGSGQGTSFAPGLRAKL</sequence>
<evidence type="ECO:0000313" key="1">
    <source>
        <dbReference type="EMBL" id="RFU26092.1"/>
    </source>
</evidence>
<evidence type="ECO:0008006" key="3">
    <source>
        <dbReference type="Google" id="ProtNLM"/>
    </source>
</evidence>
<evidence type="ECO:0000313" key="2">
    <source>
        <dbReference type="Proteomes" id="UP000258309"/>
    </source>
</evidence>
<dbReference type="OrthoDB" id="5392202at2759"/>
<reference evidence="1 2" key="1">
    <citation type="submission" date="2018-05" db="EMBL/GenBank/DDBJ databases">
        <title>Draft genome sequence of Scytalidium lignicola DSM 105466, a ubiquitous saprotrophic fungus.</title>
        <authorList>
            <person name="Buettner E."/>
            <person name="Gebauer A.M."/>
            <person name="Hofrichter M."/>
            <person name="Liers C."/>
            <person name="Kellner H."/>
        </authorList>
    </citation>
    <scope>NUCLEOTIDE SEQUENCE [LARGE SCALE GENOMIC DNA]</scope>
    <source>
        <strain evidence="1 2">DSM 105466</strain>
    </source>
</reference>
<protein>
    <recommendedName>
        <fullName evidence="3">Dol-P-Man:Man(5)GlcNAc(2)-PP-Dol alpha-1,3-mannosyltransferase</fullName>
    </recommendedName>
</protein>
<dbReference type="PANTHER" id="PTHR28180">
    <property type="entry name" value="CONSERVED MITOCHONDRIAL PROTEIN-RELATED"/>
    <property type="match status" value="1"/>
</dbReference>
<feature type="non-terminal residue" evidence="1">
    <location>
        <position position="1"/>
    </location>
</feature>
<dbReference type="InterPro" id="IPR052999">
    <property type="entry name" value="PTS1_Protein"/>
</dbReference>
<dbReference type="STRING" id="5539.A0A3E2GYM8"/>
<dbReference type="OMA" id="ILNCHYG"/>
<comment type="caution">
    <text evidence="1">The sequence shown here is derived from an EMBL/GenBank/DDBJ whole genome shotgun (WGS) entry which is preliminary data.</text>
</comment>
<dbReference type="Gene3D" id="1.20.1290.10">
    <property type="entry name" value="AhpD-like"/>
    <property type="match status" value="1"/>
</dbReference>
<gene>
    <name evidence="1" type="ORF">B7463_g10246</name>
</gene>
<proteinExistence type="predicted"/>
<organism evidence="1 2">
    <name type="scientific">Scytalidium lignicola</name>
    <name type="common">Hyphomycete</name>
    <dbReference type="NCBI Taxonomy" id="5539"/>
    <lineage>
        <taxon>Eukaryota</taxon>
        <taxon>Fungi</taxon>
        <taxon>Dikarya</taxon>
        <taxon>Ascomycota</taxon>
        <taxon>Pezizomycotina</taxon>
        <taxon>Leotiomycetes</taxon>
        <taxon>Leotiomycetes incertae sedis</taxon>
        <taxon>Scytalidium</taxon>
    </lineage>
</organism>
<dbReference type="PANTHER" id="PTHR28180:SF2">
    <property type="entry name" value="PEROXISOMAL PROTEIN 2"/>
    <property type="match status" value="1"/>
</dbReference>
<dbReference type="InterPro" id="IPR029032">
    <property type="entry name" value="AhpD-like"/>
</dbReference>
<dbReference type="EMBL" id="NCSJ02000285">
    <property type="protein sequence ID" value="RFU26092.1"/>
    <property type="molecule type" value="Genomic_DNA"/>
</dbReference>
<feature type="non-terminal residue" evidence="1">
    <location>
        <position position="285"/>
    </location>
</feature>
<dbReference type="Proteomes" id="UP000258309">
    <property type="component" value="Unassembled WGS sequence"/>
</dbReference>
<name>A0A3E2GYM8_SCYLI</name>
<keyword evidence="2" id="KW-1185">Reference proteome</keyword>
<dbReference type="AlphaFoldDB" id="A0A3E2GYM8"/>
<accession>A0A3E2GYM8</accession>